<keyword evidence="3" id="KW-1185">Reference proteome</keyword>
<dbReference type="OrthoDB" id="6045594at2"/>
<dbReference type="PATRIC" id="fig|909613.9.peg.836"/>
<dbReference type="eggNOG" id="ENOG5033J5P">
    <property type="taxonomic scope" value="Bacteria"/>
</dbReference>
<evidence type="ECO:0000313" key="2">
    <source>
        <dbReference type="EMBL" id="EWC63843.1"/>
    </source>
</evidence>
<dbReference type="RefSeq" id="WP_035278831.1">
    <property type="nucleotide sequence ID" value="NZ_AYXG01000031.1"/>
</dbReference>
<evidence type="ECO:0000256" key="1">
    <source>
        <dbReference type="SAM" id="MobiDB-lite"/>
    </source>
</evidence>
<dbReference type="EMBL" id="AYXG01000031">
    <property type="protein sequence ID" value="EWC63843.1"/>
    <property type="molecule type" value="Genomic_DNA"/>
</dbReference>
<sequence>MYNPDPRNPLRDYLESSRKPGVSQGYVVLPRSLAEAMPLPWQQQMAHLMHEFHQVYAHLSWPEYRVVPSRRERLVDLDEDQLAEVGCFVEIDVDGDLVYRERNGRRIEDPENQTVLVSCLDPIPGQHQNANQDTPPRGIPMQQAPGWS</sequence>
<organism evidence="2 3">
    <name type="scientific">Actinokineospora spheciospongiae</name>
    <dbReference type="NCBI Taxonomy" id="909613"/>
    <lineage>
        <taxon>Bacteria</taxon>
        <taxon>Bacillati</taxon>
        <taxon>Actinomycetota</taxon>
        <taxon>Actinomycetes</taxon>
        <taxon>Pseudonocardiales</taxon>
        <taxon>Pseudonocardiaceae</taxon>
        <taxon>Actinokineospora</taxon>
    </lineage>
</organism>
<name>W7IU04_9PSEU</name>
<proteinExistence type="predicted"/>
<accession>W7IU04</accession>
<evidence type="ECO:0000313" key="3">
    <source>
        <dbReference type="Proteomes" id="UP000019277"/>
    </source>
</evidence>
<dbReference type="Proteomes" id="UP000019277">
    <property type="component" value="Unassembled WGS sequence"/>
</dbReference>
<protein>
    <submittedName>
        <fullName evidence="2">Uncharacterized protein</fullName>
    </submittedName>
</protein>
<gene>
    <name evidence="2" type="ORF">UO65_0817</name>
</gene>
<dbReference type="STRING" id="909613.UO65_0817"/>
<reference evidence="2 3" key="1">
    <citation type="journal article" date="2014" name="Genome Announc.">
        <title>Draft Genome Sequence of the Antitrypanosomally Active Sponge-Associated Bacterium Actinokineospora sp. Strain EG49.</title>
        <authorList>
            <person name="Harjes J."/>
            <person name="Ryu T."/>
            <person name="Abdelmohsen U.R."/>
            <person name="Moitinho-Silva L."/>
            <person name="Horn H."/>
            <person name="Ravasi T."/>
            <person name="Hentschel U."/>
        </authorList>
    </citation>
    <scope>NUCLEOTIDE SEQUENCE [LARGE SCALE GENOMIC DNA]</scope>
    <source>
        <strain evidence="2 3">EG49</strain>
    </source>
</reference>
<comment type="caution">
    <text evidence="2">The sequence shown here is derived from an EMBL/GenBank/DDBJ whole genome shotgun (WGS) entry which is preliminary data.</text>
</comment>
<dbReference type="AlphaFoldDB" id="W7IU04"/>
<feature type="region of interest" description="Disordered" evidence="1">
    <location>
        <begin position="121"/>
        <end position="148"/>
    </location>
</feature>
<accession>A0A8E2X505</accession>